<dbReference type="Gene3D" id="1.20.1270.90">
    <property type="entry name" value="AF1782-like"/>
    <property type="match status" value="5"/>
</dbReference>
<protein>
    <recommendedName>
        <fullName evidence="9">F5/8 type C domain-containing protein</fullName>
    </recommendedName>
</protein>
<evidence type="ECO:0000259" key="6">
    <source>
        <dbReference type="PROSITE" id="PS51766"/>
    </source>
</evidence>
<proteinExistence type="predicted"/>
<feature type="coiled-coil region" evidence="2">
    <location>
        <begin position="2006"/>
        <end position="2043"/>
    </location>
</feature>
<keyword evidence="8" id="KW-1185">Reference proteome</keyword>
<evidence type="ECO:0008006" key="9">
    <source>
        <dbReference type="Google" id="ProtNLM"/>
    </source>
</evidence>
<dbReference type="Pfam" id="PF00404">
    <property type="entry name" value="Dockerin_1"/>
    <property type="match status" value="1"/>
</dbReference>
<feature type="domain" description="F5/8 type C" evidence="5">
    <location>
        <begin position="1081"/>
        <end position="1219"/>
    </location>
</feature>
<organism evidence="7 8">
    <name type="scientific">Blautia producta</name>
    <dbReference type="NCBI Taxonomy" id="33035"/>
    <lineage>
        <taxon>Bacteria</taxon>
        <taxon>Bacillati</taxon>
        <taxon>Bacillota</taxon>
        <taxon>Clostridia</taxon>
        <taxon>Lachnospirales</taxon>
        <taxon>Lachnospiraceae</taxon>
        <taxon>Blautia</taxon>
    </lineage>
</organism>
<sequence length="2181" mass="234930">MKSWKRWNRAFGATLATALVCTSVNFPVYIQAAVEDQGSVPAAVTEEIPQAVGTVYHVDSENGSDESGDGSEAKPFKTLAKVNAIELQPGDGISLKKGSIFDNQQLAPKGTGTQEKPIVIDTYGEGSMPVINAGGFRRTGNMIDSDIPGVKVPEYAGYKEAVLIQNMEYTYVTGLEVTNDDAFNETSDAADENNLNSGSDDVVPRRLGIHVTIDERETVNKTLEDDKEYNTIVIDGCYVHDVDGNENRGVNKVDGGIGVEVIFSSKAGVYPYFNGVTIQNNRIDQCDRTGIKAIRLSDLDQFKNNDPNKTGYDPNNDADNNSANDGVRHDNIRYKGQAQRGLHIVGNYLSDIGGDGILVCEAQGAVVEHNVVNGQAMRAKGANAGIWAWNSFDTLFRYNESFDGPAYNQDGCSYDSDYWCAGTIFEYNYSHDTPMGFMLMMGNNNTDVIRYNVSQNDGLAWRHGAGNTNSASYIYNNVFYYDGANWVFNHSNGGGSAMGSAYNWHMYNNIYYNYNEEVTSKWGSADTTADSWKNSYLQQAGNLVYEASGIHDPGEIPNAIQADPLFENPGGGQSAVISEDGMSAVSDWESLKAYALKDGSPAIGNGVYVNVVPATSQENMGLWDYTSDRNAKTDFFGNPLYDGAPDIGIMEMTGVKGADFSLESNAGYKVYDPECGEYLASGEDGLEVNASGSQFVMENAGGGYKVKIWDTESNAYLYLNIDGGAAVLTEKDATVWTAVDMLNGLHQLKSGDDFLVCNNDGTLSLGAAGTDWKFILQEHSKSYNVGGDAIDGFSADQAYDANKKLSGYVDEYSGLTSSRSGVYATGVTADTIEYKVYASDTAHNLKLYVSEMEDIAGRTFDVLVNGEVVKERYTLSGDTDVIEIGSVYPAGGVITIKLQSAYSEEAGTMTNPILNGIAADMAVMSEVNMRLDAGNSDTSNMGNHDGLFEDAEFEVTGSGWYANGSTGTEEINSSLSGQKPVPDAGLGTALKSGRAGEDFGYKFKAAPGIYRVKLYFNDTSADDFTPGTFDVSVNGSVVEEGFTIPEQDKAYDITVTAEAKDGLIDIGLKASEGKAIVNAVIVEPYQEITGENLALNKPADASGQEADSMAAKYAVDGSQSTRYSSGQGSGQWISIDLEKKYMVDTVAVDWTPGAYATDYEVQVSADGNSWNTVKTVNSAYPGLNLVKFDPAEAQYVAIVSISNANEWGMSMTELGVYGEEITGSPAATVSTEDKGNHDYQVNVGLENIFNKYRNAVVEYTYDPAQITLNTDSAALNEEALLKTSEPTVTDNEDGTKTVRFSYGIKKQDAFKKAAELMNVTFTAEEGATRKLVTVNVSFSNAEGHVTALEKVITYVPNNFTHEDLGALIQDAEAQLNAAVVGPKPGEYTQEAVDTFKAAIDEAKAVPDGKEAAEYETAYVKLEAAMKAFTEAVNVAEYDTYYQDFAIADEANFEYTNASGQLTDEGMLLSIGGNGTAKDMNASAINQGIFRIRFTTDSIADQTLFTVGSGIMFGYDAGGGNWFYDKTAENGWGDFTKGHPLTENKEHEIIFKFVPSAGKAVGLYDLTLWYDGTELGSASNVPYSTEPGQYTLQTRRAAHGITVKEVYYGDEVPTHTISVTAGDNGTVSQTGDVSVDRETNKTFVIKPNKGYTVDKVLVDGKPAAVDNNKVTFEYVIEDHTLEVTFKKLETSSLEALIQEMKGIEADGYTPDSYQKFQEAIAAAEAVVENAASQKEITDAIVALGNAKDVLVPITLEAITVNTENAKTDYLLGDEFDAEGIVVEAVYNDGKSKPLNADEYTTTGFDSSVIGPKEITVTYTEGETVLTASFTVQVKLTVDTKGLELAITMAENLANGSQSFSPESWAAVEEALTEANEILTSLETTQGQVDDAFSKLISAITSLKPGVQKFGLEAAVQGAEAILADPATEERYTEGSAQAVKDALKAAKTVLDTEYGEDEVEAGQTAVNEATTNLLTAVSQMLDKDFARLHAVIAQAETILKDSGKYTAESVERLKNQLETARQTAANTELTGQEAREARQALEEAITGLVFKGNKAALETVMAKAQEILNNSGRYLAGSIEGLQEAFDKAKIVYDDLEAVQDEINAAVAELTKEVEEVRLLGDVDLNGVVNAADSALLLQYSVGLKELTEEQILIGDVNADNETNTTDATRILQMAAEKITTF</sequence>
<feature type="coiled-coil region" evidence="2">
    <location>
        <begin position="2078"/>
        <end position="2119"/>
    </location>
</feature>
<dbReference type="Proteomes" id="UP001325248">
    <property type="component" value="Chromosome"/>
</dbReference>
<evidence type="ECO:0000256" key="1">
    <source>
        <dbReference type="ARBA" id="ARBA00023295"/>
    </source>
</evidence>
<name>A0ABZ0UGL4_9FIRM</name>
<reference evidence="7" key="1">
    <citation type="submission" date="2023-10" db="EMBL/GenBank/DDBJ databases">
        <title>Genome sequence of Blautia coccoides DSM 935.</title>
        <authorList>
            <person name="Boeer T."/>
            <person name="Bengelsdorf F.R."/>
            <person name="Daniel R."/>
            <person name="Poehlein A."/>
        </authorList>
    </citation>
    <scope>NUCLEOTIDE SEQUENCE [LARGE SCALE GENOMIC DNA]</scope>
    <source>
        <strain evidence="7">DSM 935</strain>
    </source>
</reference>
<feature type="domain" description="Dockerin" evidence="6">
    <location>
        <begin position="2115"/>
        <end position="2181"/>
    </location>
</feature>
<dbReference type="InterPro" id="IPR000421">
    <property type="entry name" value="FA58C"/>
</dbReference>
<feature type="region of interest" description="Disordered" evidence="3">
    <location>
        <begin position="302"/>
        <end position="328"/>
    </location>
</feature>
<evidence type="ECO:0000313" key="8">
    <source>
        <dbReference type="Proteomes" id="UP001325248"/>
    </source>
</evidence>
<dbReference type="InterPro" id="IPR036439">
    <property type="entry name" value="Dockerin_dom_sf"/>
</dbReference>
<dbReference type="EMBL" id="CP136422">
    <property type="protein sequence ID" value="WPX76421.1"/>
    <property type="molecule type" value="Genomic_DNA"/>
</dbReference>
<dbReference type="Pfam" id="PF07523">
    <property type="entry name" value="Big_3"/>
    <property type="match status" value="1"/>
</dbReference>
<keyword evidence="1" id="KW-0378">Hydrolase</keyword>
<dbReference type="Gene3D" id="1.10.1330.10">
    <property type="entry name" value="Dockerin domain"/>
    <property type="match status" value="1"/>
</dbReference>
<feature type="chain" id="PRO_5046488404" description="F5/8 type C domain-containing protein" evidence="4">
    <location>
        <begin position="33"/>
        <end position="2181"/>
    </location>
</feature>
<dbReference type="CDD" id="cd14256">
    <property type="entry name" value="Dockerin_I"/>
    <property type="match status" value="1"/>
</dbReference>
<dbReference type="Gene3D" id="2.60.120.430">
    <property type="entry name" value="Galactose-binding lectin"/>
    <property type="match status" value="2"/>
</dbReference>
<dbReference type="Gene3D" id="2.60.40.3630">
    <property type="match status" value="1"/>
</dbReference>
<dbReference type="PROSITE" id="PS50022">
    <property type="entry name" value="FA58C_3"/>
    <property type="match status" value="1"/>
</dbReference>
<evidence type="ECO:0000313" key="7">
    <source>
        <dbReference type="EMBL" id="WPX76421.1"/>
    </source>
</evidence>
<dbReference type="InterPro" id="IPR022038">
    <property type="entry name" value="Ig-like_bact"/>
</dbReference>
<dbReference type="SUPFAM" id="SSF49785">
    <property type="entry name" value="Galactose-binding domain-like"/>
    <property type="match status" value="1"/>
</dbReference>
<accession>A0ABZ0UGL4</accession>
<dbReference type="Gene3D" id="1.20.1270.70">
    <property type="entry name" value="Designed single chain three-helix bundle"/>
    <property type="match status" value="1"/>
</dbReference>
<keyword evidence="1" id="KW-0326">Glycosidase</keyword>
<dbReference type="InterPro" id="IPR008979">
    <property type="entry name" value="Galactose-bd-like_sf"/>
</dbReference>
<dbReference type="Gene3D" id="2.160.20.10">
    <property type="entry name" value="Single-stranded right-handed beta-helix, Pectin lyase-like"/>
    <property type="match status" value="1"/>
</dbReference>
<keyword evidence="2" id="KW-0175">Coiled coil</keyword>
<dbReference type="SUPFAM" id="SSF63446">
    <property type="entry name" value="Type I dockerin domain"/>
    <property type="match status" value="1"/>
</dbReference>
<evidence type="ECO:0000256" key="3">
    <source>
        <dbReference type="SAM" id="MobiDB-lite"/>
    </source>
</evidence>
<gene>
    <name evidence="7" type="ORF">BLCOC_48070</name>
</gene>
<feature type="signal peptide" evidence="4">
    <location>
        <begin position="1"/>
        <end position="32"/>
    </location>
</feature>
<dbReference type="InterPro" id="IPR002105">
    <property type="entry name" value="Dockerin_1_rpt"/>
</dbReference>
<dbReference type="Pfam" id="PF07554">
    <property type="entry name" value="FIVAR"/>
    <property type="match status" value="5"/>
</dbReference>
<evidence type="ECO:0000259" key="5">
    <source>
        <dbReference type="PROSITE" id="PS50022"/>
    </source>
</evidence>
<dbReference type="InterPro" id="IPR011050">
    <property type="entry name" value="Pectin_lyase_fold/virulence"/>
</dbReference>
<dbReference type="Gene3D" id="2.60.120.260">
    <property type="entry name" value="Galactose-binding domain-like"/>
    <property type="match status" value="1"/>
</dbReference>
<dbReference type="PROSITE" id="PS51766">
    <property type="entry name" value="DOCKERIN"/>
    <property type="match status" value="1"/>
</dbReference>
<keyword evidence="4" id="KW-0732">Signal</keyword>
<dbReference type="Pfam" id="PF00754">
    <property type="entry name" value="F5_F8_type_C"/>
    <property type="match status" value="1"/>
</dbReference>
<dbReference type="SUPFAM" id="SSF51126">
    <property type="entry name" value="Pectin lyase-like"/>
    <property type="match status" value="1"/>
</dbReference>
<dbReference type="InterPro" id="IPR016134">
    <property type="entry name" value="Dockerin_dom"/>
</dbReference>
<dbReference type="InterPro" id="IPR012334">
    <property type="entry name" value="Pectin_lyas_fold"/>
</dbReference>
<evidence type="ECO:0000256" key="4">
    <source>
        <dbReference type="SAM" id="SignalP"/>
    </source>
</evidence>
<evidence type="ECO:0000256" key="2">
    <source>
        <dbReference type="SAM" id="Coils"/>
    </source>
</evidence>
<feature type="compositionally biased region" description="Low complexity" evidence="3">
    <location>
        <begin position="313"/>
        <end position="325"/>
    </location>
</feature>
<dbReference type="Gene3D" id="2.60.40.680">
    <property type="match status" value="1"/>
</dbReference>